<protein>
    <submittedName>
        <fullName evidence="1">Uncharacterized protein</fullName>
    </submittedName>
</protein>
<sequence>MLEDSTDLPTCRFINCSYDELFRPSSGLVIELELGEDESYGCSRGVALLVKSKIWRLFGGESWFTTSLVEANLLFGGESWFTLAFLFLFSNATTFINKKPQDILEVHLPEESKPILEIPYALRIVFCKKLHPA</sequence>
<dbReference type="Proteomes" id="UP001152561">
    <property type="component" value="Unassembled WGS sequence"/>
</dbReference>
<organism evidence="1 2">
    <name type="scientific">Anisodus acutangulus</name>
    <dbReference type="NCBI Taxonomy" id="402998"/>
    <lineage>
        <taxon>Eukaryota</taxon>
        <taxon>Viridiplantae</taxon>
        <taxon>Streptophyta</taxon>
        <taxon>Embryophyta</taxon>
        <taxon>Tracheophyta</taxon>
        <taxon>Spermatophyta</taxon>
        <taxon>Magnoliopsida</taxon>
        <taxon>eudicotyledons</taxon>
        <taxon>Gunneridae</taxon>
        <taxon>Pentapetalae</taxon>
        <taxon>asterids</taxon>
        <taxon>lamiids</taxon>
        <taxon>Solanales</taxon>
        <taxon>Solanaceae</taxon>
        <taxon>Solanoideae</taxon>
        <taxon>Hyoscyameae</taxon>
        <taxon>Anisodus</taxon>
    </lineage>
</organism>
<reference evidence="2" key="1">
    <citation type="journal article" date="2023" name="Proc. Natl. Acad. Sci. U.S.A.">
        <title>Genomic and structural basis for evolution of tropane alkaloid biosynthesis.</title>
        <authorList>
            <person name="Wanga Y.-J."/>
            <person name="Taina T."/>
            <person name="Yua J.-Y."/>
            <person name="Lia J."/>
            <person name="Xua B."/>
            <person name="Chenc J."/>
            <person name="D'Auriad J.C."/>
            <person name="Huanga J.-P."/>
            <person name="Huanga S.-X."/>
        </authorList>
    </citation>
    <scope>NUCLEOTIDE SEQUENCE [LARGE SCALE GENOMIC DNA]</scope>
    <source>
        <strain evidence="2">cv. KIB-2019</strain>
    </source>
</reference>
<accession>A0A9Q1R454</accession>
<evidence type="ECO:0000313" key="1">
    <source>
        <dbReference type="EMBL" id="KAJ8541639.1"/>
    </source>
</evidence>
<dbReference type="AlphaFoldDB" id="A0A9Q1R454"/>
<name>A0A9Q1R454_9SOLA</name>
<dbReference type="OrthoDB" id="567788at2759"/>
<dbReference type="EMBL" id="JAJAGQ010000015">
    <property type="protein sequence ID" value="KAJ8541639.1"/>
    <property type="molecule type" value="Genomic_DNA"/>
</dbReference>
<gene>
    <name evidence="1" type="ORF">K7X08_002455</name>
</gene>
<proteinExistence type="predicted"/>
<evidence type="ECO:0000313" key="2">
    <source>
        <dbReference type="Proteomes" id="UP001152561"/>
    </source>
</evidence>
<comment type="caution">
    <text evidence="1">The sequence shown here is derived from an EMBL/GenBank/DDBJ whole genome shotgun (WGS) entry which is preliminary data.</text>
</comment>
<keyword evidence="2" id="KW-1185">Reference proteome</keyword>